<dbReference type="GO" id="GO:0000981">
    <property type="term" value="F:DNA-binding transcription factor activity, RNA polymerase II-specific"/>
    <property type="evidence" value="ECO:0007669"/>
    <property type="project" value="InterPro"/>
</dbReference>
<dbReference type="CDD" id="cd00086">
    <property type="entry name" value="homeodomain"/>
    <property type="match status" value="1"/>
</dbReference>
<organism evidence="10 11">
    <name type="scientific">Intoshia linei</name>
    <dbReference type="NCBI Taxonomy" id="1819745"/>
    <lineage>
        <taxon>Eukaryota</taxon>
        <taxon>Metazoa</taxon>
        <taxon>Spiralia</taxon>
        <taxon>Lophotrochozoa</taxon>
        <taxon>Mesozoa</taxon>
        <taxon>Orthonectida</taxon>
        <taxon>Rhopaluridae</taxon>
        <taxon>Intoshia</taxon>
    </lineage>
</organism>
<evidence type="ECO:0000256" key="7">
    <source>
        <dbReference type="RuleBase" id="RU000682"/>
    </source>
</evidence>
<dbReference type="Proteomes" id="UP000078046">
    <property type="component" value="Unassembled WGS sequence"/>
</dbReference>
<accession>A0A177B740</accession>
<evidence type="ECO:0000256" key="3">
    <source>
        <dbReference type="ARBA" id="ARBA00023125"/>
    </source>
</evidence>
<evidence type="ECO:0000256" key="4">
    <source>
        <dbReference type="ARBA" id="ARBA00023155"/>
    </source>
</evidence>
<dbReference type="FunFam" id="1.10.10.60:FF:000138">
    <property type="entry name" value="Homeobox protein prophet of Pit-1"/>
    <property type="match status" value="1"/>
</dbReference>
<dbReference type="AlphaFoldDB" id="A0A177B740"/>
<dbReference type="PROSITE" id="PS50071">
    <property type="entry name" value="HOMEOBOX_2"/>
    <property type="match status" value="1"/>
</dbReference>
<dbReference type="InterPro" id="IPR001356">
    <property type="entry name" value="HD"/>
</dbReference>
<feature type="compositionally biased region" description="Polar residues" evidence="8">
    <location>
        <begin position="55"/>
        <end position="71"/>
    </location>
</feature>
<evidence type="ECO:0000313" key="11">
    <source>
        <dbReference type="Proteomes" id="UP000078046"/>
    </source>
</evidence>
<comment type="caution">
    <text evidence="10">The sequence shown here is derived from an EMBL/GenBank/DDBJ whole genome shotgun (WGS) entry which is preliminary data.</text>
</comment>
<feature type="region of interest" description="Disordered" evidence="8">
    <location>
        <begin position="1"/>
        <end position="22"/>
    </location>
</feature>
<comment type="similarity">
    <text evidence="2">Belongs to the paired homeobox family.</text>
</comment>
<keyword evidence="5 6" id="KW-0539">Nucleus</keyword>
<evidence type="ECO:0000256" key="6">
    <source>
        <dbReference type="PROSITE-ProRule" id="PRU00108"/>
    </source>
</evidence>
<keyword evidence="4 6" id="KW-0371">Homeobox</keyword>
<dbReference type="GO" id="GO:0005634">
    <property type="term" value="C:nucleus"/>
    <property type="evidence" value="ECO:0007669"/>
    <property type="project" value="UniProtKB-SubCell"/>
</dbReference>
<dbReference type="InterPro" id="IPR017970">
    <property type="entry name" value="Homeobox_CS"/>
</dbReference>
<evidence type="ECO:0000256" key="2">
    <source>
        <dbReference type="ARBA" id="ARBA00005733"/>
    </source>
</evidence>
<reference evidence="10 11" key="1">
    <citation type="submission" date="2016-04" db="EMBL/GenBank/DDBJ databases">
        <title>The genome of Intoshia linei affirms orthonectids as highly simplified spiralians.</title>
        <authorList>
            <person name="Mikhailov K.V."/>
            <person name="Slusarev G.S."/>
            <person name="Nikitin M.A."/>
            <person name="Logacheva M.D."/>
            <person name="Penin A."/>
            <person name="Aleoshin V."/>
            <person name="Panchin Y.V."/>
        </authorList>
    </citation>
    <scope>NUCLEOTIDE SEQUENCE [LARGE SCALE GENOMIC DNA]</scope>
    <source>
        <strain evidence="10">Intl2013</strain>
        <tissue evidence="10">Whole animal</tissue>
    </source>
</reference>
<dbReference type="GO" id="GO:0000977">
    <property type="term" value="F:RNA polymerase II transcription regulatory region sequence-specific DNA binding"/>
    <property type="evidence" value="ECO:0007669"/>
    <property type="project" value="TreeGrafter"/>
</dbReference>
<dbReference type="PROSITE" id="PS00027">
    <property type="entry name" value="HOMEOBOX_1"/>
    <property type="match status" value="1"/>
</dbReference>
<dbReference type="SUPFAM" id="SSF46689">
    <property type="entry name" value="Homeodomain-like"/>
    <property type="match status" value="1"/>
</dbReference>
<dbReference type="PANTHER" id="PTHR24329">
    <property type="entry name" value="HOMEOBOX PROTEIN ARISTALESS"/>
    <property type="match status" value="1"/>
</dbReference>
<evidence type="ECO:0000256" key="8">
    <source>
        <dbReference type="SAM" id="MobiDB-lite"/>
    </source>
</evidence>
<gene>
    <name evidence="10" type="ORF">A3Q56_02733</name>
</gene>
<dbReference type="Pfam" id="PF00046">
    <property type="entry name" value="Homeodomain"/>
    <property type="match status" value="1"/>
</dbReference>
<feature type="region of interest" description="Disordered" evidence="8">
    <location>
        <begin position="55"/>
        <end position="89"/>
    </location>
</feature>
<dbReference type="PANTHER" id="PTHR24329:SF543">
    <property type="entry name" value="FI01017P-RELATED"/>
    <property type="match status" value="1"/>
</dbReference>
<dbReference type="GO" id="GO:0007399">
    <property type="term" value="P:nervous system development"/>
    <property type="evidence" value="ECO:0007669"/>
    <property type="project" value="UniProtKB-ARBA"/>
</dbReference>
<dbReference type="SMART" id="SM00389">
    <property type="entry name" value="HOX"/>
    <property type="match status" value="1"/>
</dbReference>
<name>A0A177B740_9BILA</name>
<keyword evidence="11" id="KW-1185">Reference proteome</keyword>
<evidence type="ECO:0000259" key="9">
    <source>
        <dbReference type="PROSITE" id="PS50071"/>
    </source>
</evidence>
<evidence type="ECO:0000256" key="5">
    <source>
        <dbReference type="ARBA" id="ARBA00023242"/>
    </source>
</evidence>
<feature type="domain" description="Homeobox" evidence="9">
    <location>
        <begin position="261"/>
        <end position="321"/>
    </location>
</feature>
<evidence type="ECO:0000256" key="1">
    <source>
        <dbReference type="ARBA" id="ARBA00004123"/>
    </source>
</evidence>
<dbReference type="EMBL" id="LWCA01000270">
    <property type="protein sequence ID" value="OAF69512.1"/>
    <property type="molecule type" value="Genomic_DNA"/>
</dbReference>
<dbReference type="OrthoDB" id="6159439at2759"/>
<sequence>MNVGLKRSKPDCQSPESYDDDVKKKKIDKSFFHCKDGNKNDDKMVQCSTISKTQQSEPFLKQGSSTSLEVNTSKHLDNDPLKTNSNPNPNLYYDNYNYPGTSQLQSNLFNQTNRNRNISNIFKNDQLFQKMCIYDQHKFIPPFNYLSNPNKNYPFYGNNEFISKFSDNNFGFNSLSSKLLFSNTYASLCKQVPTPLNRNLPPNSKFQHYDTYLNSNLSSTECNSSPKLKIGEENITKNDICKKDFNPDSFTNQNYINGSASARRRHRTTFTQDQLQELEKAFSKSHYPDIYSREELARLTKLNEARIQVWFQNRRAKYRKQEKQIMNNLPQVISNGSKNIYPNISNEQIINNNPYNRLNNFNNGYLHSNPDFNASVNSHHFFNKMNIPNYDAKFLKNFTNSSITSNYNAKFNSNLINKDYHNDSQNKYSKSNFQNLRFDSTLVNSTNLHPNF</sequence>
<proteinExistence type="inferred from homology"/>
<dbReference type="InterPro" id="IPR050649">
    <property type="entry name" value="Paired_Homeobox_TFs"/>
</dbReference>
<dbReference type="InterPro" id="IPR009057">
    <property type="entry name" value="Homeodomain-like_sf"/>
</dbReference>
<comment type="subcellular location">
    <subcellularLocation>
        <location evidence="1 6 7">Nucleus</location>
    </subcellularLocation>
</comment>
<dbReference type="Gene3D" id="1.10.10.60">
    <property type="entry name" value="Homeodomain-like"/>
    <property type="match status" value="1"/>
</dbReference>
<feature type="DNA-binding region" description="Homeobox" evidence="6">
    <location>
        <begin position="263"/>
        <end position="322"/>
    </location>
</feature>
<keyword evidence="3 6" id="KW-0238">DNA-binding</keyword>
<evidence type="ECO:0000313" key="10">
    <source>
        <dbReference type="EMBL" id="OAF69512.1"/>
    </source>
</evidence>
<protein>
    <recommendedName>
        <fullName evidence="9">Homeobox domain-containing protein</fullName>
    </recommendedName>
</protein>